<accession>A0A9P0E4S4</accession>
<dbReference type="AlphaFoldDB" id="A0A9P0E4S4"/>
<evidence type="ECO:0000256" key="12">
    <source>
        <dbReference type="PIRNR" id="PIRNR000241"/>
    </source>
</evidence>
<protein>
    <recommendedName>
        <fullName evidence="6 12">Uricase</fullName>
        <ecNumber evidence="5 12">1.7.3.3</ecNumber>
    </recommendedName>
    <alternativeName>
        <fullName evidence="10 12">Urate oxidase</fullName>
    </alternativeName>
</protein>
<keyword evidence="9 12" id="KW-0576">Peroxisome</keyword>
<dbReference type="InterPro" id="IPR002042">
    <property type="entry name" value="Uricase"/>
</dbReference>
<evidence type="ECO:0000313" key="16">
    <source>
        <dbReference type="Proteomes" id="UP001152798"/>
    </source>
</evidence>
<feature type="binding site" evidence="13">
    <location>
        <position position="112"/>
    </location>
    <ligand>
        <name>5-hydroxyisourate</name>
        <dbReference type="ChEBI" id="CHEBI:18072"/>
    </ligand>
</feature>
<evidence type="ECO:0000256" key="11">
    <source>
        <dbReference type="ARBA" id="ARBA00048818"/>
    </source>
</evidence>
<dbReference type="PANTHER" id="PTHR42874:SF1">
    <property type="entry name" value="URICASE"/>
    <property type="match status" value="1"/>
</dbReference>
<dbReference type="Proteomes" id="UP001152798">
    <property type="component" value="Chromosome 1"/>
</dbReference>
<evidence type="ECO:0000256" key="9">
    <source>
        <dbReference type="ARBA" id="ARBA00023140"/>
    </source>
</evidence>
<dbReference type="PANTHER" id="PTHR42874">
    <property type="entry name" value="URICASE"/>
    <property type="match status" value="1"/>
</dbReference>
<dbReference type="OrthoDB" id="9992118at2759"/>
<comment type="function">
    <text evidence="1 12 14">Catalyzes the oxidation of uric acid to 5-hydroxyisourate, which is further processed to form (S)-allantoin.</text>
</comment>
<evidence type="ECO:0000256" key="1">
    <source>
        <dbReference type="ARBA" id="ARBA00003860"/>
    </source>
</evidence>
<evidence type="ECO:0000256" key="13">
    <source>
        <dbReference type="PIRSR" id="PIRSR000241-2"/>
    </source>
</evidence>
<keyword evidence="7 12" id="KW-0659">Purine metabolism</keyword>
<feature type="binding site" evidence="13">
    <location>
        <position position="112"/>
    </location>
    <ligand>
        <name>urate</name>
        <dbReference type="ChEBI" id="CHEBI:17775"/>
    </ligand>
</feature>
<dbReference type="Pfam" id="PF01014">
    <property type="entry name" value="Uricase"/>
    <property type="match status" value="2"/>
</dbReference>
<organism evidence="15 16">
    <name type="scientific">Nezara viridula</name>
    <name type="common">Southern green stink bug</name>
    <name type="synonym">Cimex viridulus</name>
    <dbReference type="NCBI Taxonomy" id="85310"/>
    <lineage>
        <taxon>Eukaryota</taxon>
        <taxon>Metazoa</taxon>
        <taxon>Ecdysozoa</taxon>
        <taxon>Arthropoda</taxon>
        <taxon>Hexapoda</taxon>
        <taxon>Insecta</taxon>
        <taxon>Pterygota</taxon>
        <taxon>Neoptera</taxon>
        <taxon>Paraneoptera</taxon>
        <taxon>Hemiptera</taxon>
        <taxon>Heteroptera</taxon>
        <taxon>Panheteroptera</taxon>
        <taxon>Pentatomomorpha</taxon>
        <taxon>Pentatomoidea</taxon>
        <taxon>Pentatomidae</taxon>
        <taxon>Pentatominae</taxon>
        <taxon>Nezara</taxon>
    </lineage>
</organism>
<dbReference type="InterPro" id="IPR019842">
    <property type="entry name" value="Uricase_CS"/>
</dbReference>
<feature type="binding site" evidence="13">
    <location>
        <position position="111"/>
    </location>
    <ligand>
        <name>O2</name>
        <dbReference type="ChEBI" id="CHEBI:15379"/>
    </ligand>
</feature>
<evidence type="ECO:0000256" key="7">
    <source>
        <dbReference type="ARBA" id="ARBA00022631"/>
    </source>
</evidence>
<gene>
    <name evidence="15" type="ORF">NEZAVI_LOCUS23</name>
</gene>
<dbReference type="Gene3D" id="3.10.270.10">
    <property type="entry name" value="Urate Oxidase"/>
    <property type="match status" value="2"/>
</dbReference>
<proteinExistence type="inferred from homology"/>
<dbReference type="EC" id="1.7.3.3" evidence="5 12"/>
<dbReference type="PRINTS" id="PR00093">
    <property type="entry name" value="URICASE"/>
</dbReference>
<feature type="binding site" evidence="13">
    <location>
        <position position="213"/>
    </location>
    <ligand>
        <name>5-hydroxyisourate</name>
        <dbReference type="ChEBI" id="CHEBI:18072"/>
    </ligand>
</feature>
<keyword evidence="8 12" id="KW-0560">Oxidoreductase</keyword>
<evidence type="ECO:0000256" key="2">
    <source>
        <dbReference type="ARBA" id="ARBA00004275"/>
    </source>
</evidence>
<comment type="subcellular location">
    <subcellularLocation>
        <location evidence="2 12">Peroxisome</location>
    </subcellularLocation>
</comment>
<dbReference type="PIRSF" id="PIRSF000241">
    <property type="entry name" value="Urate_oxidase"/>
    <property type="match status" value="1"/>
</dbReference>
<reference evidence="15" key="1">
    <citation type="submission" date="2022-01" db="EMBL/GenBank/DDBJ databases">
        <authorList>
            <person name="King R."/>
        </authorList>
    </citation>
    <scope>NUCLEOTIDE SEQUENCE</scope>
</reference>
<evidence type="ECO:0000256" key="8">
    <source>
        <dbReference type="ARBA" id="ARBA00023002"/>
    </source>
</evidence>
<comment type="catalytic activity">
    <reaction evidence="11 12 14">
        <text>urate + O2 + H2O = 5-hydroxyisourate + H2O2</text>
        <dbReference type="Rhea" id="RHEA:21368"/>
        <dbReference type="ChEBI" id="CHEBI:15377"/>
        <dbReference type="ChEBI" id="CHEBI:15379"/>
        <dbReference type="ChEBI" id="CHEBI:16240"/>
        <dbReference type="ChEBI" id="CHEBI:17775"/>
        <dbReference type="ChEBI" id="CHEBI:18072"/>
        <dbReference type="EC" id="1.7.3.3"/>
    </reaction>
</comment>
<dbReference type="NCBIfam" id="TIGR03383">
    <property type="entry name" value="urate_oxi"/>
    <property type="match status" value="1"/>
</dbReference>
<dbReference type="EMBL" id="OV725077">
    <property type="protein sequence ID" value="CAH1388384.1"/>
    <property type="molecule type" value="Genomic_DNA"/>
</dbReference>
<feature type="binding site" evidence="13">
    <location>
        <position position="230"/>
    </location>
    <ligand>
        <name>5-hydroxyisourate</name>
        <dbReference type="ChEBI" id="CHEBI:18072"/>
    </ligand>
</feature>
<name>A0A9P0E4S4_NEZVI</name>
<comment type="pathway">
    <text evidence="3 12">Purine metabolism; urate degradation; (S)-allantoin from urate: step 1/3.</text>
</comment>
<evidence type="ECO:0000256" key="10">
    <source>
        <dbReference type="ARBA" id="ARBA00031317"/>
    </source>
</evidence>
<keyword evidence="16" id="KW-1185">Reference proteome</keyword>
<evidence type="ECO:0000256" key="14">
    <source>
        <dbReference type="RuleBase" id="RU004455"/>
    </source>
</evidence>
<evidence type="ECO:0000256" key="6">
    <source>
        <dbReference type="ARBA" id="ARBA00017098"/>
    </source>
</evidence>
<feature type="binding site" evidence="13">
    <location>
        <position position="111"/>
    </location>
    <ligand>
        <name>urate</name>
        <dbReference type="ChEBI" id="CHEBI:17775"/>
    </ligand>
</feature>
<sequence>MESVELTWEPARSAPGEFSRRAPRTLCCPDPCSRILCRQGALPGRRILANREYAKDYDICHAEYGKTGVKLLYIYKSGLHQTPRELEVTTRISLADRNEYKHGDNRDIIGTDSQKNIVYVLAKKHGVTSPEEFGLLLAQFLLDQYSHVVESSATVIETTWDRIEKDGMKHKHAFVHNPGVERWASVKINRREPPVITAGLRGLRVLKTTQSEFKNFYRDEYRTLLDTDDRIFSTIIKKIQMDMPNKHYMDMDLSGFPKDMVGVGVNKTVFLPTDKPSGFIHAALERKGSSKL</sequence>
<dbReference type="GO" id="GO:0004846">
    <property type="term" value="F:urate oxidase activity"/>
    <property type="evidence" value="ECO:0007669"/>
    <property type="project" value="UniProtKB-EC"/>
</dbReference>
<feature type="binding site" evidence="13">
    <location>
        <position position="213"/>
    </location>
    <ligand>
        <name>urate</name>
        <dbReference type="ChEBI" id="CHEBI:17775"/>
    </ligand>
</feature>
<dbReference type="GO" id="GO:0005777">
    <property type="term" value="C:peroxisome"/>
    <property type="evidence" value="ECO:0007669"/>
    <property type="project" value="UniProtKB-SubCell"/>
</dbReference>
<dbReference type="GO" id="GO:0019628">
    <property type="term" value="P:urate catabolic process"/>
    <property type="evidence" value="ECO:0007669"/>
    <property type="project" value="TreeGrafter"/>
</dbReference>
<feature type="binding site" evidence="13">
    <location>
        <position position="230"/>
    </location>
    <ligand>
        <name>urate</name>
        <dbReference type="ChEBI" id="CHEBI:17775"/>
    </ligand>
</feature>
<dbReference type="PROSITE" id="PS00366">
    <property type="entry name" value="URICASE"/>
    <property type="match status" value="1"/>
</dbReference>
<comment type="similarity">
    <text evidence="4 12 14">Belongs to the uricase family.</text>
</comment>
<evidence type="ECO:0000313" key="15">
    <source>
        <dbReference type="EMBL" id="CAH1388384.1"/>
    </source>
</evidence>
<feature type="binding site" evidence="13">
    <location>
        <position position="111"/>
    </location>
    <ligand>
        <name>5-hydroxyisourate</name>
        <dbReference type="ChEBI" id="CHEBI:18072"/>
    </ligand>
</feature>
<dbReference type="GO" id="GO:0006145">
    <property type="term" value="P:purine nucleobase catabolic process"/>
    <property type="evidence" value="ECO:0007669"/>
    <property type="project" value="TreeGrafter"/>
</dbReference>
<dbReference type="SUPFAM" id="SSF55620">
    <property type="entry name" value="Tetrahydrobiopterin biosynthesis enzymes-like"/>
    <property type="match status" value="2"/>
</dbReference>
<evidence type="ECO:0000256" key="3">
    <source>
        <dbReference type="ARBA" id="ARBA00004831"/>
    </source>
</evidence>
<evidence type="ECO:0000256" key="5">
    <source>
        <dbReference type="ARBA" id="ARBA00012598"/>
    </source>
</evidence>
<evidence type="ECO:0000256" key="4">
    <source>
        <dbReference type="ARBA" id="ARBA00009760"/>
    </source>
</evidence>